<evidence type="ECO:0000256" key="5">
    <source>
        <dbReference type="ARBA" id="ARBA00022741"/>
    </source>
</evidence>
<evidence type="ECO:0000313" key="15">
    <source>
        <dbReference type="Proteomes" id="UP000001357"/>
    </source>
</evidence>
<keyword evidence="7 10" id="KW-0067">ATP-binding</keyword>
<organism evidence="14 15">
    <name type="scientific">Monosiga brevicollis</name>
    <name type="common">Choanoflagellate</name>
    <dbReference type="NCBI Taxonomy" id="81824"/>
    <lineage>
        <taxon>Eukaryota</taxon>
        <taxon>Choanoflagellata</taxon>
        <taxon>Craspedida</taxon>
        <taxon>Salpingoecidae</taxon>
        <taxon>Monosiga</taxon>
    </lineage>
</organism>
<proteinExistence type="inferred from homology"/>
<dbReference type="SUPFAM" id="SSF56112">
    <property type="entry name" value="Protein kinase-like (PK-like)"/>
    <property type="match status" value="1"/>
</dbReference>
<keyword evidence="4" id="KW-0808">Transferase</keyword>
<evidence type="ECO:0000313" key="14">
    <source>
        <dbReference type="EMBL" id="EDQ86882.1"/>
    </source>
</evidence>
<dbReference type="STRING" id="81824.A9V6H1"/>
<keyword evidence="2 11" id="KW-0723">Serine/threonine-protein kinase</keyword>
<feature type="domain" description="AGC-kinase C-terminal" evidence="13">
    <location>
        <begin position="260"/>
        <end position="327"/>
    </location>
</feature>
<dbReference type="GO" id="GO:0005634">
    <property type="term" value="C:nucleus"/>
    <property type="evidence" value="ECO:0000318"/>
    <property type="project" value="GO_Central"/>
</dbReference>
<evidence type="ECO:0000256" key="10">
    <source>
        <dbReference type="PROSITE-ProRule" id="PRU10141"/>
    </source>
</evidence>
<dbReference type="FunFam" id="1.10.510.10:FF:000008">
    <property type="entry name" value="Non-specific serine/threonine protein kinase"/>
    <property type="match status" value="1"/>
</dbReference>
<comment type="catalytic activity">
    <reaction evidence="9">
        <text>L-seryl-[protein] + ATP = O-phospho-L-seryl-[protein] + ADP + H(+)</text>
        <dbReference type="Rhea" id="RHEA:17989"/>
        <dbReference type="Rhea" id="RHEA-COMP:9863"/>
        <dbReference type="Rhea" id="RHEA-COMP:11604"/>
        <dbReference type="ChEBI" id="CHEBI:15378"/>
        <dbReference type="ChEBI" id="CHEBI:29999"/>
        <dbReference type="ChEBI" id="CHEBI:30616"/>
        <dbReference type="ChEBI" id="CHEBI:83421"/>
        <dbReference type="ChEBI" id="CHEBI:456216"/>
        <dbReference type="EC" id="2.7.11.1"/>
    </reaction>
</comment>
<keyword evidence="6" id="KW-0418">Kinase</keyword>
<evidence type="ECO:0000256" key="2">
    <source>
        <dbReference type="ARBA" id="ARBA00022527"/>
    </source>
</evidence>
<dbReference type="GO" id="GO:0005524">
    <property type="term" value="F:ATP binding"/>
    <property type="evidence" value="ECO:0007669"/>
    <property type="project" value="UniProtKB-UniRule"/>
</dbReference>
<protein>
    <recommendedName>
        <fullName evidence="1">non-specific serine/threonine protein kinase</fullName>
        <ecNumber evidence="1">2.7.11.1</ecNumber>
    </recommendedName>
</protein>
<dbReference type="InterPro" id="IPR000719">
    <property type="entry name" value="Prot_kinase_dom"/>
</dbReference>
<evidence type="ECO:0000259" key="12">
    <source>
        <dbReference type="PROSITE" id="PS50011"/>
    </source>
</evidence>
<dbReference type="EC" id="2.7.11.1" evidence="1"/>
<dbReference type="eggNOG" id="KOG0598">
    <property type="taxonomic scope" value="Eukaryota"/>
</dbReference>
<dbReference type="RefSeq" id="XP_001748427.1">
    <property type="nucleotide sequence ID" value="XM_001748375.1"/>
</dbReference>
<keyword evidence="5 10" id="KW-0547">Nucleotide-binding</keyword>
<dbReference type="PROSITE" id="PS50011">
    <property type="entry name" value="PROTEIN_KINASE_DOM"/>
    <property type="match status" value="1"/>
</dbReference>
<dbReference type="PROSITE" id="PS51285">
    <property type="entry name" value="AGC_KINASE_CTER"/>
    <property type="match status" value="1"/>
</dbReference>
<dbReference type="FunFam" id="3.30.200.20:FF:000048">
    <property type="entry name" value="Non-specific serine/threonine protein kinase"/>
    <property type="match status" value="1"/>
</dbReference>
<dbReference type="InterPro" id="IPR045270">
    <property type="entry name" value="STKc_AGC"/>
</dbReference>
<dbReference type="SMART" id="SM00220">
    <property type="entry name" value="S_TKc"/>
    <property type="match status" value="1"/>
</dbReference>
<evidence type="ECO:0000256" key="3">
    <source>
        <dbReference type="ARBA" id="ARBA00022553"/>
    </source>
</evidence>
<evidence type="ECO:0000256" key="9">
    <source>
        <dbReference type="ARBA" id="ARBA00048679"/>
    </source>
</evidence>
<evidence type="ECO:0000256" key="11">
    <source>
        <dbReference type="RuleBase" id="RU000304"/>
    </source>
</evidence>
<dbReference type="GO" id="GO:0106310">
    <property type="term" value="F:protein serine kinase activity"/>
    <property type="evidence" value="ECO:0007669"/>
    <property type="project" value="RHEA"/>
</dbReference>
<feature type="domain" description="Protein kinase" evidence="12">
    <location>
        <begin position="4"/>
        <end position="259"/>
    </location>
</feature>
<evidence type="ECO:0000256" key="7">
    <source>
        <dbReference type="ARBA" id="ARBA00022840"/>
    </source>
</evidence>
<name>A9V6H1_MONBE</name>
<dbReference type="Pfam" id="PF00433">
    <property type="entry name" value="Pkinase_C"/>
    <property type="match status" value="1"/>
</dbReference>
<dbReference type="SMART" id="SM00133">
    <property type="entry name" value="S_TK_X"/>
    <property type="match status" value="1"/>
</dbReference>
<feature type="binding site" evidence="10">
    <location>
        <position position="33"/>
    </location>
    <ligand>
        <name>ATP</name>
        <dbReference type="ChEBI" id="CHEBI:30616"/>
    </ligand>
</feature>
<dbReference type="InParanoid" id="A9V6H1"/>
<dbReference type="InterPro" id="IPR008271">
    <property type="entry name" value="Ser/Thr_kinase_AS"/>
</dbReference>
<dbReference type="AlphaFoldDB" id="A9V6H1"/>
<dbReference type="Gene3D" id="1.10.510.10">
    <property type="entry name" value="Transferase(Phosphotransferase) domain 1"/>
    <property type="match status" value="1"/>
</dbReference>
<comment type="similarity">
    <text evidence="11">Belongs to the protein kinase superfamily.</text>
</comment>
<evidence type="ECO:0000256" key="4">
    <source>
        <dbReference type="ARBA" id="ARBA00022679"/>
    </source>
</evidence>
<dbReference type="InterPro" id="IPR017441">
    <property type="entry name" value="Protein_kinase_ATP_BS"/>
</dbReference>
<dbReference type="CDD" id="cd05123">
    <property type="entry name" value="STKc_AGC"/>
    <property type="match status" value="1"/>
</dbReference>
<gene>
    <name evidence="14" type="ORF">MONBRDRAFT_10624</name>
</gene>
<dbReference type="GO" id="GO:0005737">
    <property type="term" value="C:cytoplasm"/>
    <property type="evidence" value="ECO:0000318"/>
    <property type="project" value="GO_Central"/>
</dbReference>
<comment type="catalytic activity">
    <reaction evidence="8">
        <text>L-threonyl-[protein] + ATP = O-phospho-L-threonyl-[protein] + ADP + H(+)</text>
        <dbReference type="Rhea" id="RHEA:46608"/>
        <dbReference type="Rhea" id="RHEA-COMP:11060"/>
        <dbReference type="Rhea" id="RHEA-COMP:11605"/>
        <dbReference type="ChEBI" id="CHEBI:15378"/>
        <dbReference type="ChEBI" id="CHEBI:30013"/>
        <dbReference type="ChEBI" id="CHEBI:30616"/>
        <dbReference type="ChEBI" id="CHEBI:61977"/>
        <dbReference type="ChEBI" id="CHEBI:456216"/>
        <dbReference type="EC" id="2.7.11.1"/>
    </reaction>
</comment>
<dbReference type="Gene3D" id="3.30.200.20">
    <property type="entry name" value="Phosphorylase Kinase, domain 1"/>
    <property type="match status" value="1"/>
</dbReference>
<dbReference type="Pfam" id="PF00069">
    <property type="entry name" value="Pkinase"/>
    <property type="match status" value="1"/>
</dbReference>
<dbReference type="GeneID" id="5893570"/>
<dbReference type="GO" id="GO:0004674">
    <property type="term" value="F:protein serine/threonine kinase activity"/>
    <property type="evidence" value="ECO:0000318"/>
    <property type="project" value="GO_Central"/>
</dbReference>
<sequence length="327" mass="37919">MDDFSIEKVIGKGSFGKVMLVRKKDTGRIYALKKISKQHLKDRGEIEHTMSERRILVKSSSPFLVALKFSFQTPDKVYFVLDYVSGGELFVHLQRDGNFSESRSRFYVAMLILALEHLHALNVIYRDLKPENVLIDMNGYLKLTDFGLCKEGIDKFGRTYTFCGTPEYMAPEILQQKGYGMEVDWWTVGTLLFEMLTGLPPFYDQDTQEMYRRILFQPLTFPEEVSLKAQDLITQLLQRNPSARLGRLSAKEIQRHLFFKDMDWAALEKKQLEAPWKPRIGDELDTSNFDEEFTRMRAVDTPLQDTLLSESVQQKFAGFTFVDQGEL</sequence>
<dbReference type="EMBL" id="CH991563">
    <property type="protein sequence ID" value="EDQ86882.1"/>
    <property type="molecule type" value="Genomic_DNA"/>
</dbReference>
<reference evidence="14 15" key="1">
    <citation type="journal article" date="2008" name="Nature">
        <title>The genome of the choanoflagellate Monosiga brevicollis and the origin of metazoans.</title>
        <authorList>
            <consortium name="JGI Sequencing"/>
            <person name="King N."/>
            <person name="Westbrook M.J."/>
            <person name="Young S.L."/>
            <person name="Kuo A."/>
            <person name="Abedin M."/>
            <person name="Chapman J."/>
            <person name="Fairclough S."/>
            <person name="Hellsten U."/>
            <person name="Isogai Y."/>
            <person name="Letunic I."/>
            <person name="Marr M."/>
            <person name="Pincus D."/>
            <person name="Putnam N."/>
            <person name="Rokas A."/>
            <person name="Wright K.J."/>
            <person name="Zuzow R."/>
            <person name="Dirks W."/>
            <person name="Good M."/>
            <person name="Goodstein D."/>
            <person name="Lemons D."/>
            <person name="Li W."/>
            <person name="Lyons J.B."/>
            <person name="Morris A."/>
            <person name="Nichols S."/>
            <person name="Richter D.J."/>
            <person name="Salamov A."/>
            <person name="Bork P."/>
            <person name="Lim W.A."/>
            <person name="Manning G."/>
            <person name="Miller W.T."/>
            <person name="McGinnis W."/>
            <person name="Shapiro H."/>
            <person name="Tjian R."/>
            <person name="Grigoriev I.V."/>
            <person name="Rokhsar D."/>
        </authorList>
    </citation>
    <scope>NUCLEOTIDE SEQUENCE [LARGE SCALE GENOMIC DNA]</scope>
    <source>
        <strain evidence="15">MX1 / ATCC 50154</strain>
    </source>
</reference>
<dbReference type="InterPro" id="IPR000961">
    <property type="entry name" value="AGC-kinase_C"/>
</dbReference>
<dbReference type="PROSITE" id="PS00108">
    <property type="entry name" value="PROTEIN_KINASE_ST"/>
    <property type="match status" value="1"/>
</dbReference>
<evidence type="ECO:0000259" key="13">
    <source>
        <dbReference type="PROSITE" id="PS51285"/>
    </source>
</evidence>
<keyword evidence="3" id="KW-0597">Phosphoprotein</keyword>
<evidence type="ECO:0000256" key="6">
    <source>
        <dbReference type="ARBA" id="ARBA00022777"/>
    </source>
</evidence>
<dbReference type="InterPro" id="IPR011009">
    <property type="entry name" value="Kinase-like_dom_sf"/>
</dbReference>
<dbReference type="OMA" id="GYERNEM"/>
<evidence type="ECO:0000256" key="1">
    <source>
        <dbReference type="ARBA" id="ARBA00012513"/>
    </source>
</evidence>
<dbReference type="InterPro" id="IPR017892">
    <property type="entry name" value="Pkinase_C"/>
</dbReference>
<dbReference type="PROSITE" id="PS00107">
    <property type="entry name" value="PROTEIN_KINASE_ATP"/>
    <property type="match status" value="1"/>
</dbReference>
<dbReference type="PANTHER" id="PTHR24351">
    <property type="entry name" value="RIBOSOMAL PROTEIN S6 KINASE"/>
    <property type="match status" value="1"/>
</dbReference>
<dbReference type="KEGG" id="mbr:MONBRDRAFT_10624"/>
<evidence type="ECO:0000256" key="8">
    <source>
        <dbReference type="ARBA" id="ARBA00047899"/>
    </source>
</evidence>
<accession>A9V6H1</accession>
<dbReference type="Proteomes" id="UP000001357">
    <property type="component" value="Unassembled WGS sequence"/>
</dbReference>
<keyword evidence="15" id="KW-1185">Reference proteome</keyword>